<name>A0ABY6ZRN1_9PSED</name>
<dbReference type="PANTHER" id="PTHR11895">
    <property type="entry name" value="TRANSAMIDASE"/>
    <property type="match status" value="1"/>
</dbReference>
<protein>
    <submittedName>
        <fullName evidence="2">Indoleacetamide hydrolase</fullName>
    </submittedName>
</protein>
<dbReference type="SUPFAM" id="SSF75304">
    <property type="entry name" value="Amidase signature (AS) enzymes"/>
    <property type="match status" value="1"/>
</dbReference>
<dbReference type="InterPro" id="IPR036928">
    <property type="entry name" value="AS_sf"/>
</dbReference>
<feature type="domain" description="Amidase" evidence="1">
    <location>
        <begin position="33"/>
        <end position="466"/>
    </location>
</feature>
<dbReference type="NCBIfam" id="NF005688">
    <property type="entry name" value="PRK07488.1"/>
    <property type="match status" value="1"/>
</dbReference>
<keyword evidence="3" id="KW-1185">Reference proteome</keyword>
<dbReference type="Proteomes" id="UP001163624">
    <property type="component" value="Chromosome"/>
</dbReference>
<dbReference type="InterPro" id="IPR023631">
    <property type="entry name" value="Amidase_dom"/>
</dbReference>
<keyword evidence="2" id="KW-0378">Hydrolase</keyword>
<organism evidence="2 3">
    <name type="scientific">Pseudomonas triclosanedens</name>
    <dbReference type="NCBI Taxonomy" id="2961893"/>
    <lineage>
        <taxon>Bacteria</taxon>
        <taxon>Pseudomonadati</taxon>
        <taxon>Pseudomonadota</taxon>
        <taxon>Gammaproteobacteria</taxon>
        <taxon>Pseudomonadales</taxon>
        <taxon>Pseudomonadaceae</taxon>
        <taxon>Pseudomonas</taxon>
    </lineage>
</organism>
<evidence type="ECO:0000313" key="2">
    <source>
        <dbReference type="EMBL" id="WAI47021.1"/>
    </source>
</evidence>
<dbReference type="GO" id="GO:0016787">
    <property type="term" value="F:hydrolase activity"/>
    <property type="evidence" value="ECO:0007669"/>
    <property type="project" value="UniProtKB-KW"/>
</dbReference>
<dbReference type="EMBL" id="CP113432">
    <property type="protein sequence ID" value="WAI47021.1"/>
    <property type="molecule type" value="Genomic_DNA"/>
</dbReference>
<dbReference type="Gene3D" id="3.90.1300.10">
    <property type="entry name" value="Amidase signature (AS) domain"/>
    <property type="match status" value="1"/>
</dbReference>
<accession>A0ABY6ZRN1</accession>
<evidence type="ECO:0000259" key="1">
    <source>
        <dbReference type="Pfam" id="PF01425"/>
    </source>
</evidence>
<evidence type="ECO:0000313" key="3">
    <source>
        <dbReference type="Proteomes" id="UP001163624"/>
    </source>
</evidence>
<sequence>MRLFQSAQGHVLSDLTIAEATAAFRDGVLTSVELVAACLDRAEEGAELNAFITLDAAGALAAARAADSARRAGKPGKPLSGIPIVVKDNIHAAGLPCTAGTPALAGFVPVKDAPALQRLRDAGAIVLGKTNLHELAFGVTGYNPAFNTGSRPGVRNAYDSERIAGGSSSGSAVALGARMALAALGTDTGGSMRVPCALNGCASLRPSSGRYCGRGVIPIAPSRDTVGPMALCMADVALLDALMTDDHGLPPVELRRLRLGVPAEFWGDLDADTAALANAALERLGQVGVTLVPIAEAGLLALNEAVGFPVVIYEARQAMRDYLREQGPGIAIEELAKDIASVDVRAVYEHWVLPGKIPQGDVLVDVEPVYRAACEGGRAALRERYQDLFEQHALDALVFPTSPIVAPQAGPQVNEPEVFRRLIRNTEASASAGLPGIQLPIGLGPQSGLPVGLELDGAAGSDRRLLAIGVLLEALFGRLSAT</sequence>
<dbReference type="RefSeq" id="WP_254476402.1">
    <property type="nucleotide sequence ID" value="NZ_CP113432.1"/>
</dbReference>
<gene>
    <name evidence="2" type="primary">iaaH</name>
    <name evidence="2" type="ORF">OU419_14650</name>
</gene>
<dbReference type="InterPro" id="IPR020556">
    <property type="entry name" value="Amidase_CS"/>
</dbReference>
<dbReference type="InterPro" id="IPR000120">
    <property type="entry name" value="Amidase"/>
</dbReference>
<proteinExistence type="predicted"/>
<dbReference type="PANTHER" id="PTHR11895:SF151">
    <property type="entry name" value="GLUTAMYL-TRNA(GLN) AMIDOTRANSFERASE SUBUNIT A"/>
    <property type="match status" value="1"/>
</dbReference>
<dbReference type="Pfam" id="PF01425">
    <property type="entry name" value="Amidase"/>
    <property type="match status" value="1"/>
</dbReference>
<reference evidence="2" key="1">
    <citation type="submission" date="2022-11" db="EMBL/GenBank/DDBJ databases">
        <title>Pseudomonas triclosanedens sp. nov., a triclosan degrader isolated from activated sludge.</title>
        <authorList>
            <person name="Yin Y."/>
            <person name="Lu Z."/>
        </authorList>
    </citation>
    <scope>NUCLEOTIDE SEQUENCE</scope>
    <source>
        <strain evidence="2">ZM23</strain>
    </source>
</reference>
<dbReference type="PROSITE" id="PS00571">
    <property type="entry name" value="AMIDASES"/>
    <property type="match status" value="1"/>
</dbReference>